<feature type="transmembrane region" description="Helical" evidence="7">
    <location>
        <begin position="223"/>
        <end position="244"/>
    </location>
</feature>
<keyword evidence="6" id="KW-0479">Metal-binding</keyword>
<feature type="binding site" evidence="6">
    <location>
        <position position="141"/>
    </location>
    <ligand>
        <name>Zn(2+)</name>
        <dbReference type="ChEBI" id="CHEBI:29105"/>
    </ligand>
</feature>
<feature type="transmembrane region" description="Helical" evidence="7">
    <location>
        <begin position="120"/>
        <end position="143"/>
    </location>
</feature>
<comment type="similarity">
    <text evidence="2">Belongs to the ADIPOR family.</text>
</comment>
<dbReference type="EMBL" id="CADEAL010003046">
    <property type="protein sequence ID" value="CAB1443295.1"/>
    <property type="molecule type" value="Genomic_DNA"/>
</dbReference>
<keyword evidence="6" id="KW-0862">Zinc</keyword>
<dbReference type="PANTHER" id="PTHR20855:SF22">
    <property type="entry name" value="MEMBRANE PROGESTIN RECEPTOR BETA"/>
    <property type="match status" value="1"/>
</dbReference>
<proteinExistence type="inferred from homology"/>
<dbReference type="GO" id="GO:0046872">
    <property type="term" value="F:metal ion binding"/>
    <property type="evidence" value="ECO:0007669"/>
    <property type="project" value="UniProtKB-KW"/>
</dbReference>
<gene>
    <name evidence="8" type="ORF">PLEPLA_LOCUS31013</name>
</gene>
<evidence type="ECO:0000256" key="1">
    <source>
        <dbReference type="ARBA" id="ARBA00004141"/>
    </source>
</evidence>
<feature type="binding site" evidence="6">
    <location>
        <position position="292"/>
    </location>
    <ligand>
        <name>Zn(2+)</name>
        <dbReference type="ChEBI" id="CHEBI:29105"/>
    </ligand>
</feature>
<dbReference type="InterPro" id="IPR004254">
    <property type="entry name" value="AdipoR/HlyIII-related"/>
</dbReference>
<name>A0A9N7V5C4_PLEPL</name>
<feature type="transmembrane region" description="Helical" evidence="7">
    <location>
        <begin position="378"/>
        <end position="398"/>
    </location>
</feature>
<protein>
    <submittedName>
        <fullName evidence="8">Uncharacterized protein</fullName>
    </submittedName>
</protein>
<feature type="transmembrane region" description="Helical" evidence="7">
    <location>
        <begin position="150"/>
        <end position="170"/>
    </location>
</feature>
<accession>A0A9N7V5C4</accession>
<keyword evidence="5 7" id="KW-0472">Membrane</keyword>
<keyword evidence="9" id="KW-1185">Reference proteome</keyword>
<dbReference type="GO" id="GO:0005496">
    <property type="term" value="F:steroid binding"/>
    <property type="evidence" value="ECO:0007669"/>
    <property type="project" value="TreeGrafter"/>
</dbReference>
<dbReference type="PANTHER" id="PTHR20855">
    <property type="entry name" value="ADIPOR/PROGESTIN RECEPTOR-RELATED"/>
    <property type="match status" value="1"/>
</dbReference>
<evidence type="ECO:0000313" key="8">
    <source>
        <dbReference type="EMBL" id="CAB1443295.1"/>
    </source>
</evidence>
<keyword evidence="3 7" id="KW-0812">Transmembrane</keyword>
<feature type="transmembrane region" description="Helical" evidence="7">
    <location>
        <begin position="256"/>
        <end position="274"/>
    </location>
</feature>
<evidence type="ECO:0000256" key="7">
    <source>
        <dbReference type="SAM" id="Phobius"/>
    </source>
</evidence>
<dbReference type="Proteomes" id="UP001153269">
    <property type="component" value="Unassembled WGS sequence"/>
</dbReference>
<feature type="transmembrane region" description="Helical" evidence="7">
    <location>
        <begin position="91"/>
        <end position="114"/>
    </location>
</feature>
<comment type="subcellular location">
    <subcellularLocation>
        <location evidence="1">Membrane</location>
        <topology evidence="1">Multi-pass membrane protein</topology>
    </subcellularLocation>
</comment>
<sequence length="452" mass="50999">MYDNEAFSAMSGDILQRVRTLTLNINYFTRLPRPWDIVPTSLQCPSPTVQASQVPSLFREPYILSGYRPVQQNWRCYLLSLFQRHNESLNVWSHLLAGPVLMIRWCANAGALGYTLDKSSLPLCLFMVSCLTCLFGSATAHLLQSHSEHAHYFFFCMDYVGIAMYQYGFSLGHYFYASEATWRESCVGPLYLPGAAFCAWLFCACCCFAKFRYRRPYPVQRKFYQVIPAALAYLLDISPVVHRLVTVTWTQESSQLLQALQIASFLLAALFFSCPIPERFFPGHCDFGVQGHQIFHLCLALCTIFQLEALFQEYARRRDTLVAVFGERQLCHIKQRQLNEQEQLVAELQRNHTLSQSTRTMAPLGMTGTLGWVLSPEVGIISLVAFLVLSATLLVLCARCYKKPTNAYAVNGTMKVKGGGTNGVATPNVGGNTDLDYSWRDHKAMPASTLEK</sequence>
<evidence type="ECO:0000256" key="3">
    <source>
        <dbReference type="ARBA" id="ARBA00022692"/>
    </source>
</evidence>
<evidence type="ECO:0000256" key="5">
    <source>
        <dbReference type="ARBA" id="ARBA00023136"/>
    </source>
</evidence>
<feature type="binding site" evidence="6">
    <location>
        <position position="296"/>
    </location>
    <ligand>
        <name>Zn(2+)</name>
        <dbReference type="ChEBI" id="CHEBI:29105"/>
    </ligand>
</feature>
<dbReference type="AlphaFoldDB" id="A0A9N7V5C4"/>
<evidence type="ECO:0000256" key="4">
    <source>
        <dbReference type="ARBA" id="ARBA00022989"/>
    </source>
</evidence>
<feature type="transmembrane region" description="Helical" evidence="7">
    <location>
        <begin position="294"/>
        <end position="311"/>
    </location>
</feature>
<organism evidence="8 9">
    <name type="scientific">Pleuronectes platessa</name>
    <name type="common">European plaice</name>
    <dbReference type="NCBI Taxonomy" id="8262"/>
    <lineage>
        <taxon>Eukaryota</taxon>
        <taxon>Metazoa</taxon>
        <taxon>Chordata</taxon>
        <taxon>Craniata</taxon>
        <taxon>Vertebrata</taxon>
        <taxon>Euteleostomi</taxon>
        <taxon>Actinopterygii</taxon>
        <taxon>Neopterygii</taxon>
        <taxon>Teleostei</taxon>
        <taxon>Neoteleostei</taxon>
        <taxon>Acanthomorphata</taxon>
        <taxon>Carangaria</taxon>
        <taxon>Pleuronectiformes</taxon>
        <taxon>Pleuronectoidei</taxon>
        <taxon>Pleuronectidae</taxon>
        <taxon>Pleuronectes</taxon>
    </lineage>
</organism>
<feature type="transmembrane region" description="Helical" evidence="7">
    <location>
        <begin position="190"/>
        <end position="211"/>
    </location>
</feature>
<evidence type="ECO:0000313" key="9">
    <source>
        <dbReference type="Proteomes" id="UP001153269"/>
    </source>
</evidence>
<dbReference type="Pfam" id="PF03006">
    <property type="entry name" value="HlyIII"/>
    <property type="match status" value="1"/>
</dbReference>
<dbReference type="GO" id="GO:0005886">
    <property type="term" value="C:plasma membrane"/>
    <property type="evidence" value="ECO:0007669"/>
    <property type="project" value="TreeGrafter"/>
</dbReference>
<keyword evidence="4 7" id="KW-1133">Transmembrane helix</keyword>
<evidence type="ECO:0000256" key="6">
    <source>
        <dbReference type="PIRSR" id="PIRSR604254-1"/>
    </source>
</evidence>
<dbReference type="GO" id="GO:0003707">
    <property type="term" value="F:nuclear steroid receptor activity"/>
    <property type="evidence" value="ECO:0007669"/>
    <property type="project" value="TreeGrafter"/>
</dbReference>
<reference evidence="8" key="1">
    <citation type="submission" date="2020-03" db="EMBL/GenBank/DDBJ databases">
        <authorList>
            <person name="Weist P."/>
        </authorList>
    </citation>
    <scope>NUCLEOTIDE SEQUENCE</scope>
</reference>
<evidence type="ECO:0000256" key="2">
    <source>
        <dbReference type="ARBA" id="ARBA00007018"/>
    </source>
</evidence>
<comment type="caution">
    <text evidence="8">The sequence shown here is derived from an EMBL/GenBank/DDBJ whole genome shotgun (WGS) entry which is preliminary data.</text>
</comment>